<comment type="catalytic activity">
    <reaction evidence="2">
        <text>L-lysyl-[protein] + 2-oxoglutarate + O2 = 4-hydroxy-L-lysyl-[protein] + succinate + CO2</text>
        <dbReference type="Rhea" id="RHEA:57156"/>
        <dbReference type="Rhea" id="RHEA-COMP:9752"/>
        <dbReference type="Rhea" id="RHEA-COMP:15084"/>
        <dbReference type="ChEBI" id="CHEBI:15379"/>
        <dbReference type="ChEBI" id="CHEBI:16526"/>
        <dbReference type="ChEBI" id="CHEBI:16810"/>
        <dbReference type="ChEBI" id="CHEBI:29969"/>
        <dbReference type="ChEBI" id="CHEBI:30031"/>
        <dbReference type="ChEBI" id="CHEBI:141495"/>
    </reaction>
</comment>
<feature type="domain" description="JmjC" evidence="4">
    <location>
        <begin position="143"/>
        <end position="298"/>
    </location>
</feature>
<gene>
    <name evidence="5" type="ORF">BTMF_LOCUS10545</name>
</gene>
<evidence type="ECO:0000256" key="2">
    <source>
        <dbReference type="ARBA" id="ARBA00047762"/>
    </source>
</evidence>
<dbReference type="GO" id="GO:0045905">
    <property type="term" value="P:positive regulation of translational termination"/>
    <property type="evidence" value="ECO:0007669"/>
    <property type="project" value="TreeGrafter"/>
</dbReference>
<dbReference type="InterPro" id="IPR050910">
    <property type="entry name" value="JMJD6_ArgDemeth/LysHydrox"/>
</dbReference>
<name>A0A0R3QXQ6_9BILA</name>
<evidence type="ECO:0000313" key="7">
    <source>
        <dbReference type="WBParaSite" id="BTMF_0001252801-mRNA-1"/>
    </source>
</evidence>
<evidence type="ECO:0000313" key="6">
    <source>
        <dbReference type="Proteomes" id="UP000280834"/>
    </source>
</evidence>
<comment type="similarity">
    <text evidence="1">Belongs to the JMJD6 family.</text>
</comment>
<dbReference type="PANTHER" id="PTHR12480">
    <property type="entry name" value="ARGININE DEMETHYLASE AND LYSYL-HYDROXYLASE JMJD"/>
    <property type="match status" value="1"/>
</dbReference>
<dbReference type="WBParaSite" id="BTMF_0001252801-mRNA-1">
    <property type="protein sequence ID" value="BTMF_0001252801-mRNA-1"/>
    <property type="gene ID" value="BTMF_0001252801"/>
</dbReference>
<dbReference type="AlphaFoldDB" id="A0A0R3QXQ6"/>
<sequence length="424" mass="50099">MTKVIMEGKLCDTVSFPVINLESTKALDIFIDFMLKNQPCRMYSKAIEKWKSRRQWVKYMNGKNIVNIDFFIKQYGHMEVPLINERTDRIMENCGKCIDYEEKSSCSQNSKECQKIKLKDYIKMMRENRSSNIGYAKDWHFQQESGTSYEMYGLPSVLRFDWINNEMWSNDERNQLGDYRFVYLGAKNTWTPFHVDVMNSYSWSANICGRKLWYFVPPNNEEYFRISRDTFLKDIRTVQDRWLEAAVVSFIQEEGEIVFVPSNWYHQVHNLEDTISINHNFVNASNVDVIVELIIKRLMDIDIELADCRSCFSSAEYNSFCEKILAADIRVNLAQFRSLLQLIIDDRGNDVNECWICPRHWSFWKCKKDGNCLEFMRTVIRTNCACEVGNNVICNNCLNFMKQYEISVAAECLARICHIEEERN</sequence>
<dbReference type="STRING" id="42155.A0A0R3QXQ6"/>
<dbReference type="InterPro" id="IPR003347">
    <property type="entry name" value="JmjC_dom"/>
</dbReference>
<dbReference type="GO" id="GO:0043565">
    <property type="term" value="F:sequence-specific DNA binding"/>
    <property type="evidence" value="ECO:0007669"/>
    <property type="project" value="TreeGrafter"/>
</dbReference>
<proteinExistence type="inferred from homology"/>
<dbReference type="SUPFAM" id="SSF51197">
    <property type="entry name" value="Clavaminate synthase-like"/>
    <property type="match status" value="1"/>
</dbReference>
<dbReference type="GO" id="GO:0005634">
    <property type="term" value="C:nucleus"/>
    <property type="evidence" value="ECO:0007669"/>
    <property type="project" value="TreeGrafter"/>
</dbReference>
<dbReference type="PANTHER" id="PTHR12480:SF6">
    <property type="entry name" value="2-OXOGLUTARATE AND IRON-DEPENDENT OXYGENASE JMJD4"/>
    <property type="match status" value="1"/>
</dbReference>
<dbReference type="Gene3D" id="2.60.120.650">
    <property type="entry name" value="Cupin"/>
    <property type="match status" value="1"/>
</dbReference>
<protein>
    <recommendedName>
        <fullName evidence="3">Jumonji domain-containing protein 4</fullName>
    </recommendedName>
</protein>
<dbReference type="EMBL" id="UZAG01017660">
    <property type="protein sequence ID" value="VDO35900.1"/>
    <property type="molecule type" value="Genomic_DNA"/>
</dbReference>
<accession>A0A0R3QXQ6</accession>
<dbReference type="SMART" id="SM00558">
    <property type="entry name" value="JmjC"/>
    <property type="match status" value="1"/>
</dbReference>
<dbReference type="GO" id="GO:0005737">
    <property type="term" value="C:cytoplasm"/>
    <property type="evidence" value="ECO:0007669"/>
    <property type="project" value="TreeGrafter"/>
</dbReference>
<dbReference type="Proteomes" id="UP000280834">
    <property type="component" value="Unassembled WGS sequence"/>
</dbReference>
<reference evidence="5 6" key="2">
    <citation type="submission" date="2018-11" db="EMBL/GenBank/DDBJ databases">
        <authorList>
            <consortium name="Pathogen Informatics"/>
        </authorList>
    </citation>
    <scope>NUCLEOTIDE SEQUENCE [LARGE SCALE GENOMIC DNA]</scope>
</reference>
<dbReference type="Pfam" id="PF02373">
    <property type="entry name" value="JmjC"/>
    <property type="match status" value="1"/>
</dbReference>
<evidence type="ECO:0000313" key="5">
    <source>
        <dbReference type="EMBL" id="VDO35900.1"/>
    </source>
</evidence>
<organism evidence="7">
    <name type="scientific">Brugia timori</name>
    <dbReference type="NCBI Taxonomy" id="42155"/>
    <lineage>
        <taxon>Eukaryota</taxon>
        <taxon>Metazoa</taxon>
        <taxon>Ecdysozoa</taxon>
        <taxon>Nematoda</taxon>
        <taxon>Chromadorea</taxon>
        <taxon>Rhabditida</taxon>
        <taxon>Spirurina</taxon>
        <taxon>Spiruromorpha</taxon>
        <taxon>Filarioidea</taxon>
        <taxon>Onchocercidae</taxon>
        <taxon>Brugia</taxon>
    </lineage>
</organism>
<dbReference type="GO" id="GO:0016706">
    <property type="term" value="F:2-oxoglutarate-dependent dioxygenase activity"/>
    <property type="evidence" value="ECO:0007669"/>
    <property type="project" value="TreeGrafter"/>
</dbReference>
<evidence type="ECO:0000259" key="4">
    <source>
        <dbReference type="PROSITE" id="PS51184"/>
    </source>
</evidence>
<evidence type="ECO:0000256" key="3">
    <source>
        <dbReference type="ARBA" id="ARBA00082904"/>
    </source>
</evidence>
<dbReference type="PROSITE" id="PS51184">
    <property type="entry name" value="JMJC"/>
    <property type="match status" value="1"/>
</dbReference>
<keyword evidence="6" id="KW-1185">Reference proteome</keyword>
<reference evidence="7" key="1">
    <citation type="submission" date="2017-02" db="UniProtKB">
        <authorList>
            <consortium name="WormBaseParasite"/>
        </authorList>
    </citation>
    <scope>IDENTIFICATION</scope>
</reference>
<evidence type="ECO:0000256" key="1">
    <source>
        <dbReference type="ARBA" id="ARBA00038068"/>
    </source>
</evidence>